<name>A0A1C1CUX1_9EURO</name>
<comment type="caution">
    <text evidence="2">The sequence shown here is derived from an EMBL/GenBank/DDBJ whole genome shotgun (WGS) entry which is preliminary data.</text>
</comment>
<dbReference type="VEuPathDB" id="FungiDB:CLCR_09339"/>
<keyword evidence="3" id="KW-1185">Reference proteome</keyword>
<sequence length="96" mass="10309">MGEDMPVGATAPTQSRSRHGNESEETDIEQTPSSLPKVDDAPPDGGYGWVCVACCFFINGKGESYMLHCERHQVLRAQAKSVESGEKGEPVQEIGG</sequence>
<reference evidence="3" key="1">
    <citation type="submission" date="2015-07" db="EMBL/GenBank/DDBJ databases">
        <authorList>
            <person name="Teixeira M.M."/>
            <person name="Souza R.C."/>
            <person name="Almeida L.G."/>
            <person name="Vicente V.A."/>
            <person name="de Hoog S."/>
            <person name="Bocca A.L."/>
            <person name="de Almeida S.R."/>
            <person name="Vasconcelos A.T."/>
            <person name="Felipe M.S."/>
        </authorList>
    </citation>
    <scope>NUCLEOTIDE SEQUENCE [LARGE SCALE GENOMIC DNA]</scope>
    <source>
        <strain evidence="3">KSF</strain>
    </source>
</reference>
<evidence type="ECO:0000313" key="3">
    <source>
        <dbReference type="Proteomes" id="UP000094526"/>
    </source>
</evidence>
<accession>A0A1C1CUX1</accession>
<gene>
    <name evidence="2" type="ORF">CLCR_09339</name>
</gene>
<protein>
    <submittedName>
        <fullName evidence="2">Uncharacterized protein</fullName>
    </submittedName>
</protein>
<organism evidence="2 3">
    <name type="scientific">Cladophialophora carrionii</name>
    <dbReference type="NCBI Taxonomy" id="86049"/>
    <lineage>
        <taxon>Eukaryota</taxon>
        <taxon>Fungi</taxon>
        <taxon>Dikarya</taxon>
        <taxon>Ascomycota</taxon>
        <taxon>Pezizomycotina</taxon>
        <taxon>Eurotiomycetes</taxon>
        <taxon>Chaetothyriomycetidae</taxon>
        <taxon>Chaetothyriales</taxon>
        <taxon>Herpotrichiellaceae</taxon>
        <taxon>Cladophialophora</taxon>
    </lineage>
</organism>
<proteinExistence type="predicted"/>
<dbReference type="OrthoDB" id="6499973at2759"/>
<evidence type="ECO:0000313" key="2">
    <source>
        <dbReference type="EMBL" id="OCT52298.1"/>
    </source>
</evidence>
<feature type="region of interest" description="Disordered" evidence="1">
    <location>
        <begin position="1"/>
        <end position="41"/>
    </location>
</feature>
<evidence type="ECO:0000256" key="1">
    <source>
        <dbReference type="SAM" id="MobiDB-lite"/>
    </source>
</evidence>
<dbReference type="AlphaFoldDB" id="A0A1C1CUX1"/>
<dbReference type="Proteomes" id="UP000094526">
    <property type="component" value="Unassembled WGS sequence"/>
</dbReference>
<dbReference type="VEuPathDB" id="FungiDB:G647_05870"/>
<dbReference type="EMBL" id="LGRB01000009">
    <property type="protein sequence ID" value="OCT52298.1"/>
    <property type="molecule type" value="Genomic_DNA"/>
</dbReference>